<dbReference type="Proteomes" id="UP000268857">
    <property type="component" value="Unassembled WGS sequence"/>
</dbReference>
<dbReference type="EMBL" id="RSCJ01000002">
    <property type="protein sequence ID" value="RUR86068.1"/>
    <property type="molecule type" value="Genomic_DNA"/>
</dbReference>
<reference evidence="2 3" key="1">
    <citation type="journal article" date="2019" name="Genome Biol. Evol.">
        <title>Day and night: Metabolic profiles and evolutionary relationships of six axenic non-marine cyanobacteria.</title>
        <authorList>
            <person name="Will S.E."/>
            <person name="Henke P."/>
            <person name="Boedeker C."/>
            <person name="Huang S."/>
            <person name="Brinkmann H."/>
            <person name="Rohde M."/>
            <person name="Jarek M."/>
            <person name="Friedl T."/>
            <person name="Seufert S."/>
            <person name="Schumacher M."/>
            <person name="Overmann J."/>
            <person name="Neumann-Schaal M."/>
            <person name="Petersen J."/>
        </authorList>
    </citation>
    <scope>NUCLEOTIDE SEQUENCE [LARGE SCALE GENOMIC DNA]</scope>
    <source>
        <strain evidence="2 3">PCC 6912</strain>
    </source>
</reference>
<dbReference type="STRING" id="211165.GCA_000317285_01291"/>
<dbReference type="InterPro" id="IPR011335">
    <property type="entry name" value="Restrct_endonuc-II-like"/>
</dbReference>
<dbReference type="PANTHER" id="PTHR47152:SF4">
    <property type="entry name" value="SLR0445 PROTEIN"/>
    <property type="match status" value="1"/>
</dbReference>
<sequence length="224" mass="25782">MTMVNSLKELIDEPELGHSNDPEERFISSGVSWESYESLLAKLENNSHYRVNYLDGILEIVSPSIRHEKIKTNLGMLLERFFYSKRIRFVPMGSSTFKNKARKAGAEPDECYCIGEEKKVPDLAIEVVLTSGSVSKLEIYRRLGVAEVWFWERNQFKLYHLRDNSQKEQATVYPDTYGYEALSKSEILPELDISLLEQCLTISDSIQAIDEFEQGLKAADERKQ</sequence>
<keyword evidence="3" id="KW-1185">Reference proteome</keyword>
<gene>
    <name evidence="2" type="ORF">PCC6912_08930</name>
</gene>
<organism evidence="2 3">
    <name type="scientific">Chlorogloeopsis fritschii PCC 6912</name>
    <dbReference type="NCBI Taxonomy" id="211165"/>
    <lineage>
        <taxon>Bacteria</taxon>
        <taxon>Bacillati</taxon>
        <taxon>Cyanobacteriota</taxon>
        <taxon>Cyanophyceae</taxon>
        <taxon>Nostocales</taxon>
        <taxon>Chlorogloeopsidaceae</taxon>
        <taxon>Chlorogloeopsis</taxon>
    </lineage>
</organism>
<accession>A0A3S0YJL5</accession>
<evidence type="ECO:0000313" key="3">
    <source>
        <dbReference type="Proteomes" id="UP000268857"/>
    </source>
</evidence>
<proteinExistence type="predicted"/>
<evidence type="ECO:0000259" key="1">
    <source>
        <dbReference type="Pfam" id="PF05685"/>
    </source>
</evidence>
<name>A0A3S0YJL5_CHLFR</name>
<dbReference type="CDD" id="cd06260">
    <property type="entry name" value="DUF820-like"/>
    <property type="match status" value="1"/>
</dbReference>
<dbReference type="AlphaFoldDB" id="A0A3S0YJL5"/>
<dbReference type="InterPro" id="IPR008538">
    <property type="entry name" value="Uma2"/>
</dbReference>
<feature type="domain" description="Putative restriction endonuclease" evidence="1">
    <location>
        <begin position="33"/>
        <end position="193"/>
    </location>
</feature>
<dbReference type="Gene3D" id="3.90.1570.10">
    <property type="entry name" value="tt1808, chain A"/>
    <property type="match status" value="1"/>
</dbReference>
<dbReference type="Pfam" id="PF05685">
    <property type="entry name" value="Uma2"/>
    <property type="match status" value="1"/>
</dbReference>
<evidence type="ECO:0000313" key="2">
    <source>
        <dbReference type="EMBL" id="RUR86068.1"/>
    </source>
</evidence>
<protein>
    <recommendedName>
        <fullName evidence="1">Putative restriction endonuclease domain-containing protein</fullName>
    </recommendedName>
</protein>
<dbReference type="PANTHER" id="PTHR47152">
    <property type="entry name" value="SLR2084 PROTEIN-RELATED"/>
    <property type="match status" value="1"/>
</dbReference>
<comment type="caution">
    <text evidence="2">The sequence shown here is derived from an EMBL/GenBank/DDBJ whole genome shotgun (WGS) entry which is preliminary data.</text>
</comment>
<dbReference type="SUPFAM" id="SSF52980">
    <property type="entry name" value="Restriction endonuclease-like"/>
    <property type="match status" value="1"/>
</dbReference>
<dbReference type="InterPro" id="IPR012296">
    <property type="entry name" value="Nuclease_put_TT1808"/>
</dbReference>